<feature type="domain" description="AP-3 complex subunit beta C-terminal" evidence="1">
    <location>
        <begin position="1"/>
        <end position="31"/>
    </location>
</feature>
<dbReference type="Pfam" id="PF14796">
    <property type="entry name" value="AP3B1_C"/>
    <property type="match status" value="1"/>
</dbReference>
<dbReference type="EMBL" id="GECU01004123">
    <property type="protein sequence ID" value="JAT03584.1"/>
    <property type="molecule type" value="Transcribed_RNA"/>
</dbReference>
<feature type="domain" description="AP-3 complex subunit beta-1/2 C-terminal" evidence="2">
    <location>
        <begin position="53"/>
        <end position="162"/>
    </location>
</feature>
<evidence type="ECO:0000259" key="1">
    <source>
        <dbReference type="Pfam" id="PF14796"/>
    </source>
</evidence>
<proteinExistence type="predicted"/>
<accession>A0A1B6JXG2</accession>
<dbReference type="AlphaFoldDB" id="A0A1B6JXG2"/>
<evidence type="ECO:0000313" key="3">
    <source>
        <dbReference type="EMBL" id="JAT03584.1"/>
    </source>
</evidence>
<sequence>MEVHDFAPIASLEPNTSTQGTLGVAWNDSTQPITLEVGWGQGRAKLSLRAPVGELVRPVTMPVNLFHTEQGKLRGMNEHQDKVDWSGDTAAVCQRVLQAANVGSIVTVEPGILRFAGQTLASKSLVLVTCKTIEDSKSVEVTVNCEKMVIGSMLLNAIKKSLLNPDS</sequence>
<organism evidence="3">
    <name type="scientific">Homalodisca liturata</name>
    <dbReference type="NCBI Taxonomy" id="320908"/>
    <lineage>
        <taxon>Eukaryota</taxon>
        <taxon>Metazoa</taxon>
        <taxon>Ecdysozoa</taxon>
        <taxon>Arthropoda</taxon>
        <taxon>Hexapoda</taxon>
        <taxon>Insecta</taxon>
        <taxon>Pterygota</taxon>
        <taxon>Neoptera</taxon>
        <taxon>Paraneoptera</taxon>
        <taxon>Hemiptera</taxon>
        <taxon>Auchenorrhyncha</taxon>
        <taxon>Membracoidea</taxon>
        <taxon>Cicadellidae</taxon>
        <taxon>Cicadellinae</taxon>
        <taxon>Proconiini</taxon>
        <taxon>Homalodisca</taxon>
    </lineage>
</organism>
<dbReference type="InterPro" id="IPR056314">
    <property type="entry name" value="AP3B1/2_C"/>
</dbReference>
<dbReference type="Pfam" id="PF24080">
    <property type="entry name" value="AP3B1_C_2"/>
    <property type="match status" value="1"/>
</dbReference>
<name>A0A1B6JXG2_9HEMI</name>
<dbReference type="InterPro" id="IPR029390">
    <property type="entry name" value="AP3B_C"/>
</dbReference>
<reference evidence="3" key="1">
    <citation type="submission" date="2015-11" db="EMBL/GenBank/DDBJ databases">
        <title>De novo transcriptome assembly of four potential Pierce s Disease insect vectors from Arizona vineyards.</title>
        <authorList>
            <person name="Tassone E.E."/>
        </authorList>
    </citation>
    <scope>NUCLEOTIDE SEQUENCE</scope>
</reference>
<protein>
    <submittedName>
        <fullName evidence="3">Uncharacterized protein</fullName>
    </submittedName>
</protein>
<evidence type="ECO:0000259" key="2">
    <source>
        <dbReference type="Pfam" id="PF24080"/>
    </source>
</evidence>
<gene>
    <name evidence="3" type="ORF">g.39832</name>
</gene>